<evidence type="ECO:0000259" key="3">
    <source>
        <dbReference type="Pfam" id="PF12887"/>
    </source>
</evidence>
<feature type="compositionally biased region" description="Basic and acidic residues" evidence="1">
    <location>
        <begin position="617"/>
        <end position="641"/>
    </location>
</feature>
<feature type="compositionally biased region" description="Low complexity" evidence="1">
    <location>
        <begin position="685"/>
        <end position="704"/>
    </location>
</feature>
<feature type="non-terminal residue" evidence="4">
    <location>
        <position position="880"/>
    </location>
</feature>
<dbReference type="Pfam" id="PF12887">
    <property type="entry name" value="SICA_alpha"/>
    <property type="match status" value="1"/>
</dbReference>
<feature type="compositionally biased region" description="Basic and acidic residues" evidence="1">
    <location>
        <begin position="823"/>
        <end position="842"/>
    </location>
</feature>
<keyword evidence="2" id="KW-0472">Membrane</keyword>
<name>A0A0D9QGY7_PLAFR</name>
<dbReference type="EMBL" id="KQ001764">
    <property type="protein sequence ID" value="KJP84991.1"/>
    <property type="molecule type" value="Genomic_DNA"/>
</dbReference>
<keyword evidence="2" id="KW-1133">Transmembrane helix</keyword>
<feature type="region of interest" description="Disordered" evidence="1">
    <location>
        <begin position="617"/>
        <end position="845"/>
    </location>
</feature>
<feature type="domain" description="Schizont-infected cell agglutination extracellular alpha" evidence="3">
    <location>
        <begin position="8"/>
        <end position="148"/>
    </location>
</feature>
<accession>A0A0D9QGY7</accession>
<dbReference type="Proteomes" id="UP000054561">
    <property type="component" value="Unassembled WGS sequence"/>
</dbReference>
<feature type="compositionally biased region" description="Polar residues" evidence="1">
    <location>
        <begin position="642"/>
        <end position="669"/>
    </location>
</feature>
<feature type="compositionally biased region" description="Polar residues" evidence="1">
    <location>
        <begin position="751"/>
        <end position="775"/>
    </location>
</feature>
<feature type="region of interest" description="Disordered" evidence="1">
    <location>
        <begin position="248"/>
        <end position="344"/>
    </location>
</feature>
<proteinExistence type="predicted"/>
<feature type="compositionally biased region" description="Basic and acidic residues" evidence="1">
    <location>
        <begin position="334"/>
        <end position="344"/>
    </location>
</feature>
<feature type="compositionally biased region" description="Pro residues" evidence="1">
    <location>
        <begin position="705"/>
        <end position="717"/>
    </location>
</feature>
<dbReference type="AlphaFoldDB" id="A0A0D9QGY7"/>
<evidence type="ECO:0000313" key="5">
    <source>
        <dbReference type="Proteomes" id="UP000054561"/>
    </source>
</evidence>
<feature type="compositionally biased region" description="Low complexity" evidence="1">
    <location>
        <begin position="299"/>
        <end position="333"/>
    </location>
</feature>
<organism evidence="4 5">
    <name type="scientific">Plasmodium fragile</name>
    <dbReference type="NCBI Taxonomy" id="5857"/>
    <lineage>
        <taxon>Eukaryota</taxon>
        <taxon>Sar</taxon>
        <taxon>Alveolata</taxon>
        <taxon>Apicomplexa</taxon>
        <taxon>Aconoidasida</taxon>
        <taxon>Haemosporida</taxon>
        <taxon>Plasmodiidae</taxon>
        <taxon>Plasmodium</taxon>
        <taxon>Plasmodium (Plasmodium)</taxon>
    </lineage>
</organism>
<feature type="compositionally biased region" description="Gly residues" evidence="1">
    <location>
        <begin position="798"/>
        <end position="807"/>
    </location>
</feature>
<protein>
    <recommendedName>
        <fullName evidence="3">Schizont-infected cell agglutination extracellular alpha domain-containing protein</fullName>
    </recommendedName>
</protein>
<dbReference type="InterPro" id="IPR024290">
    <property type="entry name" value="SICA_extracell_a"/>
</dbReference>
<evidence type="ECO:0000256" key="2">
    <source>
        <dbReference type="SAM" id="Phobius"/>
    </source>
</evidence>
<keyword evidence="2" id="KW-0812">Transmembrane</keyword>
<evidence type="ECO:0000256" key="1">
    <source>
        <dbReference type="SAM" id="MobiDB-lite"/>
    </source>
</evidence>
<dbReference type="GeneID" id="24270687"/>
<dbReference type="VEuPathDB" id="PlasmoDB:AK88_05373"/>
<sequence length="880" mass="95393">MSEVNIIFNEVTKIITKRSGPNAGICGIIYDGAETNVATCKSRCMEIAKLMLYIKGYSYKNRAWTKRRVDDRRRAPFTEYLRCTLGTEVLLQLYGNTEDHREIIENVEQHMRNTDKSGKQQYEPGVCEDRNYGPVIFGLRGIGPSIKTKLDEWKSGLAAGQAGRNTGTTHGTGQKCAWREQEADQKNEEACSAQAGVITKDSEFMKRINHWTDGGLYPRVTKLLKDIHNNGGSKEKCEIEKKIKEGVQKVKDTVNPPAKIPKVTKPGPNAPGTAKVATPTSHGAGSAPKHDPAKPAPAKPNNGGTAAKPVAAKPAGPVATNAGKTKTTGATDGVKAKETQADDCQGDKVWEWREREIYVAHQYTADQWEPVKNVLNDFIKYVQENNELFDAQGANCDNKGWNDMDQYSRMGQRVADVMRCRIMSGALWFANGAGNNKEEWEKKSEGEKKEIERLRCEVAHVFGHLLKTRYCQGTQPWYRGVEYAYKAMQRMGDTKPGHTAGIPGPVVEGRCTMCGYEGHKHNVQAVNLEIAQWLMYDGGIIEEIKKLEGTMPCAQYWDQYIHKAATKGDPMETILTTEGMNEKKRLDKEIVEKAKQAFEKAKTKVQDKITELEASDNTKGKDVKTADKKADKDTDKQKQHESSSTLPTQHANSQEGKNTVSSSTDSSHLGRTDATAGGEQGVGTPGSSPTGSGPQPQAPASPVLPARPPLTPPPRRPSTPRQGSDPGRQAAGTAGASTDTKAKDSDAKSPGQPTCPGSNGTSQGVSIRCGSTSDSDLGLTPAATTLLEEADKNKEGSSGPGSAGTGTTGQAQPGGSQEGPRAAPKEDTGSGLTKTEDKKELMNDQGTFWPGLTWEDVKSYTPAIIPAVVGIGVIAFFLWK</sequence>
<feature type="transmembrane region" description="Helical" evidence="2">
    <location>
        <begin position="860"/>
        <end position="879"/>
    </location>
</feature>
<reference evidence="4 5" key="1">
    <citation type="submission" date="2014-03" db="EMBL/GenBank/DDBJ databases">
        <title>The Genome Sequence of Plasmodium fragile nilgiri.</title>
        <authorList>
            <consortium name="The Broad Institute Genomics Platform"/>
            <consortium name="The Broad Institute Genome Sequencing Center for Infectious Disease"/>
            <person name="Neafsey D."/>
            <person name="Duraisingh M."/>
            <person name="Young S.K."/>
            <person name="Zeng Q."/>
            <person name="Gargeya S."/>
            <person name="Abouelleil A."/>
            <person name="Alvarado L."/>
            <person name="Chapman S.B."/>
            <person name="Gainer-Dewar J."/>
            <person name="Goldberg J."/>
            <person name="Griggs A."/>
            <person name="Gujja S."/>
            <person name="Hansen M."/>
            <person name="Howarth C."/>
            <person name="Imamovic A."/>
            <person name="Larimer J."/>
            <person name="Pearson M."/>
            <person name="Poon T.W."/>
            <person name="Priest M."/>
            <person name="Roberts A."/>
            <person name="Saif S."/>
            <person name="Shea T."/>
            <person name="Sykes S."/>
            <person name="Wortman J."/>
            <person name="Nusbaum C."/>
            <person name="Birren B."/>
        </authorList>
    </citation>
    <scope>NUCLEOTIDE SEQUENCE [LARGE SCALE GENOMIC DNA]</scope>
    <source>
        <strain evidence="5">nilgiri</strain>
    </source>
</reference>
<dbReference type="RefSeq" id="XP_012338398.1">
    <property type="nucleotide sequence ID" value="XM_012482975.1"/>
</dbReference>
<gene>
    <name evidence="4" type="ORF">AK88_05373</name>
</gene>
<keyword evidence="5" id="KW-1185">Reference proteome</keyword>
<evidence type="ECO:0000313" key="4">
    <source>
        <dbReference type="EMBL" id="KJP84991.1"/>
    </source>
</evidence>